<dbReference type="Pfam" id="PF00722">
    <property type="entry name" value="Glyco_hydro_16"/>
    <property type="match status" value="1"/>
</dbReference>
<keyword evidence="5" id="KW-1185">Reference proteome</keyword>
<dbReference type="CDD" id="cd08023">
    <property type="entry name" value="GH16_laminarinase_like"/>
    <property type="match status" value="1"/>
</dbReference>
<dbReference type="GO" id="GO:0004553">
    <property type="term" value="F:hydrolase activity, hydrolyzing O-glycosyl compounds"/>
    <property type="evidence" value="ECO:0007669"/>
    <property type="project" value="InterPro"/>
</dbReference>
<dbReference type="PROSITE" id="PS51257">
    <property type="entry name" value="PROKAR_LIPOPROTEIN"/>
    <property type="match status" value="1"/>
</dbReference>
<reference evidence="4 5" key="1">
    <citation type="submission" date="2020-02" db="EMBL/GenBank/DDBJ databases">
        <authorList>
            <person name="Zheng R.K."/>
            <person name="Sun C.M."/>
        </authorList>
    </citation>
    <scope>NUCLEOTIDE SEQUENCE [LARGE SCALE GENOMIC DNA]</scope>
    <source>
        <strain evidence="5">zrk13</strain>
    </source>
</reference>
<feature type="domain" description="GH16" evidence="3">
    <location>
        <begin position="118"/>
        <end position="375"/>
    </location>
</feature>
<evidence type="ECO:0000313" key="5">
    <source>
        <dbReference type="Proteomes" id="UP000514720"/>
    </source>
</evidence>
<dbReference type="InterPro" id="IPR013320">
    <property type="entry name" value="ConA-like_dom_sf"/>
</dbReference>
<proteinExistence type="inferred from homology"/>
<keyword evidence="2" id="KW-0732">Signal</keyword>
<dbReference type="Proteomes" id="UP000514720">
    <property type="component" value="Chromosome"/>
</dbReference>
<keyword evidence="4" id="KW-0378">Hydrolase</keyword>
<dbReference type="KEGG" id="xcl:G4Z02_02595"/>
<evidence type="ECO:0000313" key="4">
    <source>
        <dbReference type="EMBL" id="QMS84684.1"/>
    </source>
</evidence>
<evidence type="ECO:0000256" key="2">
    <source>
        <dbReference type="SAM" id="SignalP"/>
    </source>
</evidence>
<sequence length="375" mass="42165">MKKLLLMLMVVVITLSACEPQEETDKGDTPVFESTGDLSGLVNDSINLFQGLTVTDTEDGDLTQDISITNLTELPLSNASLTTEGTFVVKYFVKDSDGNQATFERNLVVTELASMCDVEKEGYTLTFCDDFLDATNTNAQGIDLDKWDYQEGNGAEYGIPGWGNSEKQYYREENSLVEDGFLVIEAKLEDFGGVPYTSSKLVTKDRFAQTYGRFEARIKLPLGNGLWPAFWMMPEDNVYGGWARSGEIDIMEAKGRLPYDASGAIHYGGSWPNNVYQSGHHDLPQGEGIDTFHVYAVEWTSESISWYIDDTLVWTATEWYSEGNEFPAPFNQDFFMILNLAVGGHFDNHILPPDSLFDEPVQMFIDYVRVYQYTD</sequence>
<dbReference type="SUPFAM" id="SSF49899">
    <property type="entry name" value="Concanavalin A-like lectins/glucanases"/>
    <property type="match status" value="1"/>
</dbReference>
<feature type="signal peptide" evidence="2">
    <location>
        <begin position="1"/>
        <end position="17"/>
    </location>
</feature>
<feature type="chain" id="PRO_5036468406" evidence="2">
    <location>
        <begin position="18"/>
        <end position="375"/>
    </location>
</feature>
<dbReference type="GO" id="GO:0005975">
    <property type="term" value="P:carbohydrate metabolic process"/>
    <property type="evidence" value="ECO:0007669"/>
    <property type="project" value="InterPro"/>
</dbReference>
<evidence type="ECO:0000256" key="1">
    <source>
        <dbReference type="ARBA" id="ARBA00006865"/>
    </source>
</evidence>
<organism evidence="4 5">
    <name type="scientific">Candidatus Xianfuyuplasma coldseepsis</name>
    <dbReference type="NCBI Taxonomy" id="2782163"/>
    <lineage>
        <taxon>Bacteria</taxon>
        <taxon>Bacillati</taxon>
        <taxon>Mycoplasmatota</taxon>
        <taxon>Mollicutes</taxon>
        <taxon>Candidatus Izemoplasmatales</taxon>
        <taxon>Candidatus Izemoplasmataceae</taxon>
        <taxon>Candidatus Xianfuyuplasma</taxon>
    </lineage>
</organism>
<dbReference type="EMBL" id="CP048914">
    <property type="protein sequence ID" value="QMS84684.1"/>
    <property type="molecule type" value="Genomic_DNA"/>
</dbReference>
<name>A0A7L7KRV3_9MOLU</name>
<dbReference type="InterPro" id="IPR000757">
    <property type="entry name" value="Beta-glucanase-like"/>
</dbReference>
<dbReference type="InterPro" id="IPR050546">
    <property type="entry name" value="Glycosyl_Hydrlase_16"/>
</dbReference>
<dbReference type="RefSeq" id="WP_258878303.1">
    <property type="nucleotide sequence ID" value="NZ_CP048914.1"/>
</dbReference>
<dbReference type="InterPro" id="IPR013783">
    <property type="entry name" value="Ig-like_fold"/>
</dbReference>
<protein>
    <submittedName>
        <fullName evidence="4">Family 16 glycosylhydrolase</fullName>
    </submittedName>
</protein>
<dbReference type="PANTHER" id="PTHR10963:SF55">
    <property type="entry name" value="GLYCOSIDE HYDROLASE FAMILY 16 PROTEIN"/>
    <property type="match status" value="1"/>
</dbReference>
<dbReference type="PROSITE" id="PS51762">
    <property type="entry name" value="GH16_2"/>
    <property type="match status" value="1"/>
</dbReference>
<gene>
    <name evidence="4" type="ORF">G4Z02_02595</name>
</gene>
<dbReference type="Gene3D" id="2.60.120.200">
    <property type="match status" value="1"/>
</dbReference>
<accession>A0A7L7KRV3</accession>
<dbReference type="Gene3D" id="2.60.40.10">
    <property type="entry name" value="Immunoglobulins"/>
    <property type="match status" value="1"/>
</dbReference>
<evidence type="ECO:0000259" key="3">
    <source>
        <dbReference type="PROSITE" id="PS51762"/>
    </source>
</evidence>
<dbReference type="PANTHER" id="PTHR10963">
    <property type="entry name" value="GLYCOSYL HYDROLASE-RELATED"/>
    <property type="match status" value="1"/>
</dbReference>
<dbReference type="AlphaFoldDB" id="A0A7L7KRV3"/>
<comment type="similarity">
    <text evidence="1">Belongs to the glycosyl hydrolase 16 family.</text>
</comment>